<protein>
    <submittedName>
        <fullName evidence="1">Uncharacterized protein</fullName>
    </submittedName>
</protein>
<name>A0AAV7TH19_PLEWA</name>
<accession>A0AAV7TH19</accession>
<organism evidence="1 2">
    <name type="scientific">Pleurodeles waltl</name>
    <name type="common">Iberian ribbed newt</name>
    <dbReference type="NCBI Taxonomy" id="8319"/>
    <lineage>
        <taxon>Eukaryota</taxon>
        <taxon>Metazoa</taxon>
        <taxon>Chordata</taxon>
        <taxon>Craniata</taxon>
        <taxon>Vertebrata</taxon>
        <taxon>Euteleostomi</taxon>
        <taxon>Amphibia</taxon>
        <taxon>Batrachia</taxon>
        <taxon>Caudata</taxon>
        <taxon>Salamandroidea</taxon>
        <taxon>Salamandridae</taxon>
        <taxon>Pleurodelinae</taxon>
        <taxon>Pleurodeles</taxon>
    </lineage>
</organism>
<sequence>MSTLGRCAPAERLHAVEAHLPMGSVLQDRMAAVGRGFSAPGWQPQLVRPPGSVVCADRPPGRPRCLLSPPVGIEGKPGLQYPQRALHFRDMA</sequence>
<comment type="caution">
    <text evidence="1">The sequence shown here is derived from an EMBL/GenBank/DDBJ whole genome shotgun (WGS) entry which is preliminary data.</text>
</comment>
<keyword evidence="2" id="KW-1185">Reference proteome</keyword>
<dbReference type="AlphaFoldDB" id="A0AAV7TH19"/>
<evidence type="ECO:0000313" key="2">
    <source>
        <dbReference type="Proteomes" id="UP001066276"/>
    </source>
</evidence>
<reference evidence="1" key="1">
    <citation type="journal article" date="2022" name="bioRxiv">
        <title>Sequencing and chromosome-scale assembly of the giantPleurodeles waltlgenome.</title>
        <authorList>
            <person name="Brown T."/>
            <person name="Elewa A."/>
            <person name="Iarovenko S."/>
            <person name="Subramanian E."/>
            <person name="Araus A.J."/>
            <person name="Petzold A."/>
            <person name="Susuki M."/>
            <person name="Suzuki K.-i.T."/>
            <person name="Hayashi T."/>
            <person name="Toyoda A."/>
            <person name="Oliveira C."/>
            <person name="Osipova E."/>
            <person name="Leigh N.D."/>
            <person name="Simon A."/>
            <person name="Yun M.H."/>
        </authorList>
    </citation>
    <scope>NUCLEOTIDE SEQUENCE</scope>
    <source>
        <strain evidence="1">20211129_DDA</strain>
        <tissue evidence="1">Liver</tissue>
    </source>
</reference>
<dbReference type="Proteomes" id="UP001066276">
    <property type="component" value="Chromosome 3_2"/>
</dbReference>
<evidence type="ECO:0000313" key="1">
    <source>
        <dbReference type="EMBL" id="KAJ1175882.1"/>
    </source>
</evidence>
<dbReference type="EMBL" id="JANPWB010000006">
    <property type="protein sequence ID" value="KAJ1175882.1"/>
    <property type="molecule type" value="Genomic_DNA"/>
</dbReference>
<proteinExistence type="predicted"/>
<gene>
    <name evidence="1" type="ORF">NDU88_001167</name>
</gene>